<evidence type="ECO:0000256" key="1">
    <source>
        <dbReference type="SAM" id="Phobius"/>
    </source>
</evidence>
<keyword evidence="1" id="KW-0472">Membrane</keyword>
<feature type="transmembrane region" description="Helical" evidence="1">
    <location>
        <begin position="275"/>
        <end position="297"/>
    </location>
</feature>
<dbReference type="InterPro" id="IPR003675">
    <property type="entry name" value="Rce1/LyrA-like_dom"/>
</dbReference>
<feature type="transmembrane region" description="Helical" evidence="1">
    <location>
        <begin position="138"/>
        <end position="156"/>
    </location>
</feature>
<accession>A0A0H2XUR7</accession>
<gene>
    <name evidence="3" type="ordered locus">Bcen_3843</name>
</gene>
<keyword evidence="1" id="KW-0812">Transmembrane</keyword>
<feature type="transmembrane region" description="Helical" evidence="1">
    <location>
        <begin position="194"/>
        <end position="213"/>
    </location>
</feature>
<sequence length="301" mass="31523" precursor="true">MMRGVSSAHPFSVMSLSLLPCATIWLALFAAAACAWHRPLHGLSIGLAALGYGGALAFGQLAPITLAPLALLIAAGWGVLPERPLAVRIIAHLVFAALAIALSLHLIPGFHNPRVIGPIRFTPDAVPFTMYLNFDKPLVGLWLLWALPWVAPDVALSRALRTGAVAAVATAIACLAGALAFGMVGWAPKWPPSGWLWLANNLLLVTLAEEALFRGYVQGGLTRAFRACSWGPWFALAAGALLFGAAHAAGGWPWIVLGTVAGVGYGLAWRRGGLLAAALAHAGLNVVHFGLFTYPMLAAAR</sequence>
<dbReference type="AlphaFoldDB" id="A0A0H2XUR7"/>
<dbReference type="GO" id="GO:0004175">
    <property type="term" value="F:endopeptidase activity"/>
    <property type="evidence" value="ECO:0007669"/>
    <property type="project" value="UniProtKB-ARBA"/>
</dbReference>
<feature type="domain" description="CAAX prenyl protease 2/Lysostaphin resistance protein A-like" evidence="2">
    <location>
        <begin position="193"/>
        <end position="287"/>
    </location>
</feature>
<feature type="transmembrane region" description="Helical" evidence="1">
    <location>
        <begin position="233"/>
        <end position="255"/>
    </location>
</feature>
<dbReference type="EMBL" id="CP000379">
    <property type="protein sequence ID" value="ABF78735.1"/>
    <property type="molecule type" value="Genomic_DNA"/>
</dbReference>
<feature type="transmembrane region" description="Helical" evidence="1">
    <location>
        <begin position="45"/>
        <end position="73"/>
    </location>
</feature>
<keyword evidence="1" id="KW-1133">Transmembrane helix</keyword>
<dbReference type="PROSITE" id="PS51257">
    <property type="entry name" value="PROKAR_LIPOPROTEIN"/>
    <property type="match status" value="1"/>
</dbReference>
<feature type="transmembrane region" description="Helical" evidence="1">
    <location>
        <begin position="85"/>
        <end position="107"/>
    </location>
</feature>
<reference evidence="3" key="1">
    <citation type="submission" date="2006-05" db="EMBL/GenBank/DDBJ databases">
        <title>Complete sequence of chromosome 2 of Burkholderia cenocepacia AU 1054.</title>
        <authorList>
            <consortium name="US DOE Joint Genome Institute"/>
            <person name="Copeland A."/>
            <person name="Lucas S."/>
            <person name="Lapidus A."/>
            <person name="Barry K."/>
            <person name="Detter J.C."/>
            <person name="Glavina del Rio T."/>
            <person name="Hammon N."/>
            <person name="Israni S."/>
            <person name="Dalin E."/>
            <person name="Tice H."/>
            <person name="Pitluck S."/>
            <person name="Chain P."/>
            <person name="Malfatti S."/>
            <person name="Shin M."/>
            <person name="Vergez L."/>
            <person name="Schmutz J."/>
            <person name="Larimer F."/>
            <person name="Land M."/>
            <person name="Hauser L."/>
            <person name="Kyrpides N."/>
            <person name="Lykidis A."/>
            <person name="LiPuma J.J."/>
            <person name="Konstantinidis K."/>
            <person name="Tiedje J.M."/>
            <person name="Richardson P."/>
        </authorList>
    </citation>
    <scope>NUCLEOTIDE SEQUENCE [LARGE SCALE GENOMIC DNA]</scope>
    <source>
        <strain evidence="3">AU 1054</strain>
    </source>
</reference>
<evidence type="ECO:0000313" key="3">
    <source>
        <dbReference type="EMBL" id="ABF78735.1"/>
    </source>
</evidence>
<dbReference type="Pfam" id="PF02517">
    <property type="entry name" value="Rce1-like"/>
    <property type="match status" value="1"/>
</dbReference>
<name>A0A0H2XUR7_BURO1</name>
<feature type="transmembrane region" description="Helical" evidence="1">
    <location>
        <begin position="163"/>
        <end position="188"/>
    </location>
</feature>
<proteinExistence type="predicted"/>
<dbReference type="GO" id="GO:0080120">
    <property type="term" value="P:CAAX-box protein maturation"/>
    <property type="evidence" value="ECO:0007669"/>
    <property type="project" value="UniProtKB-ARBA"/>
</dbReference>
<evidence type="ECO:0000259" key="2">
    <source>
        <dbReference type="Pfam" id="PF02517"/>
    </source>
</evidence>
<dbReference type="HOGENOM" id="CLU_055401_0_0_4"/>
<protein>
    <submittedName>
        <fullName evidence="3">Abortive infection protein</fullName>
    </submittedName>
</protein>
<organism evidence="3">
    <name type="scientific">Burkholderia orbicola (strain AU 1054)</name>
    <dbReference type="NCBI Taxonomy" id="331271"/>
    <lineage>
        <taxon>Bacteria</taxon>
        <taxon>Pseudomonadati</taxon>
        <taxon>Pseudomonadota</taxon>
        <taxon>Betaproteobacteria</taxon>
        <taxon>Burkholderiales</taxon>
        <taxon>Burkholderiaceae</taxon>
        <taxon>Burkholderia</taxon>
        <taxon>Burkholderia cepacia complex</taxon>
        <taxon>Burkholderia orbicola</taxon>
    </lineage>
</organism>